<dbReference type="GO" id="GO:0019288">
    <property type="term" value="P:isopentenyl diphosphate biosynthetic process, methylerythritol 4-phosphate pathway"/>
    <property type="evidence" value="ECO:0007669"/>
    <property type="project" value="UniProtKB-UniRule"/>
</dbReference>
<evidence type="ECO:0000256" key="11">
    <source>
        <dbReference type="ARBA" id="ARBA00023229"/>
    </source>
</evidence>
<keyword evidence="11 14" id="KW-0414">Isoprene biosynthesis</keyword>
<feature type="binding site" evidence="14">
    <location>
        <begin position="259"/>
        <end position="260"/>
    </location>
    <ligand>
        <name>4-CDP-2-C-methyl-D-erythritol 2-phosphate</name>
        <dbReference type="ChEBI" id="CHEBI:57919"/>
    </ligand>
</feature>
<dbReference type="Proteomes" id="UP000468901">
    <property type="component" value="Unassembled WGS sequence"/>
</dbReference>
<name>A0A6N6VHC9_9HYPH</name>
<evidence type="ECO:0000256" key="1">
    <source>
        <dbReference type="ARBA" id="ARBA00000200"/>
    </source>
</evidence>
<comment type="similarity">
    <text evidence="14">In the C-terminal section; belongs to the IspF family.</text>
</comment>
<feature type="binding site" evidence="14">
    <location>
        <begin position="233"/>
        <end position="235"/>
    </location>
    <ligand>
        <name>4-CDP-2-C-methyl-D-erythritol 2-phosphate</name>
        <dbReference type="ChEBI" id="CHEBI:57919"/>
    </ligand>
</feature>
<evidence type="ECO:0000256" key="10">
    <source>
        <dbReference type="ARBA" id="ARBA00022723"/>
    </source>
</evidence>
<dbReference type="GO" id="GO:0008685">
    <property type="term" value="F:2-C-methyl-D-erythritol 2,4-cyclodiphosphate synthase activity"/>
    <property type="evidence" value="ECO:0007669"/>
    <property type="project" value="UniProtKB-UniRule"/>
</dbReference>
<comment type="caution">
    <text evidence="16">The sequence shown here is derived from an EMBL/GenBank/DDBJ whole genome shotgun (WGS) entry which is preliminary data.</text>
</comment>
<dbReference type="GO" id="GO:0050518">
    <property type="term" value="F:2-C-methyl-D-erythritol 4-phosphate cytidylyltransferase activity"/>
    <property type="evidence" value="ECO:0007669"/>
    <property type="project" value="UniProtKB-UniRule"/>
</dbReference>
<dbReference type="EMBL" id="WESC01000011">
    <property type="protein sequence ID" value="KAB7739353.1"/>
    <property type="molecule type" value="Genomic_DNA"/>
</dbReference>
<dbReference type="NCBIfam" id="NF006899">
    <property type="entry name" value="PRK09382.1"/>
    <property type="match status" value="1"/>
</dbReference>
<feature type="domain" description="2-C-methyl-D-erythritol 2,4-cyclodiphosphate synthase" evidence="15">
    <location>
        <begin position="227"/>
        <end position="379"/>
    </location>
</feature>
<dbReference type="InterPro" id="IPR003526">
    <property type="entry name" value="MECDP_synthase"/>
</dbReference>
<evidence type="ECO:0000313" key="17">
    <source>
        <dbReference type="Proteomes" id="UP000468901"/>
    </source>
</evidence>
<dbReference type="NCBIfam" id="TIGR00453">
    <property type="entry name" value="ispD"/>
    <property type="match status" value="1"/>
</dbReference>
<feature type="binding site" evidence="14">
    <location>
        <position position="267"/>
    </location>
    <ligand>
        <name>a divalent metal cation</name>
        <dbReference type="ChEBI" id="CHEBI:60240"/>
    </ligand>
</feature>
<evidence type="ECO:0000256" key="2">
    <source>
        <dbReference type="ARBA" id="ARBA00001282"/>
    </source>
</evidence>
<comment type="pathway">
    <text evidence="4 14">Isoprenoid biosynthesis; isopentenyl diphosphate biosynthesis via DXP pathway; isopentenyl diphosphate from 1-deoxy-D-xylulose 5-phosphate: step 4/6.</text>
</comment>
<dbReference type="InterPro" id="IPR029044">
    <property type="entry name" value="Nucleotide-diphossugar_trans"/>
</dbReference>
<evidence type="ECO:0000256" key="4">
    <source>
        <dbReference type="ARBA" id="ARBA00004709"/>
    </source>
</evidence>
<dbReference type="GO" id="GO:0046872">
    <property type="term" value="F:metal ion binding"/>
    <property type="evidence" value="ECO:0007669"/>
    <property type="project" value="UniProtKB-KW"/>
</dbReference>
<dbReference type="InterPro" id="IPR001228">
    <property type="entry name" value="IspD"/>
</dbReference>
<dbReference type="Pfam" id="PF02542">
    <property type="entry name" value="YgbB"/>
    <property type="match status" value="1"/>
</dbReference>
<protein>
    <recommendedName>
        <fullName evidence="14">Bifunctional enzyme IspD/IspF</fullName>
    </recommendedName>
    <domain>
        <recommendedName>
            <fullName evidence="14">2-C-methyl-D-erythritol 4-phosphate cytidylyltransferase</fullName>
            <ecNumber evidence="14">2.7.7.60</ecNumber>
        </recommendedName>
        <alternativeName>
            <fullName evidence="14">4-diphosphocytidyl-2C-methyl-D-erythritol synthase</fullName>
        </alternativeName>
        <alternativeName>
            <fullName evidence="14">MEP cytidylyltransferase</fullName>
            <shortName evidence="14">MCT</shortName>
        </alternativeName>
    </domain>
    <domain>
        <recommendedName>
            <fullName evidence="14">2-C-methyl-D-erythritol 2,4-cyclodiphosphate synthase</fullName>
            <shortName evidence="14">MECDP-synthase</shortName>
            <shortName evidence="14">MECPP-synthase</shortName>
            <shortName evidence="14">MECPS</shortName>
            <ecNumber evidence="14">4.6.1.12</ecNumber>
        </recommendedName>
    </domain>
</protein>
<comment type="pathway">
    <text evidence="5 14">Isoprenoid biosynthesis; isopentenyl diphosphate biosynthesis via DXP pathway; isopentenyl diphosphate from 1-deoxy-D-xylulose 5-phosphate: step 2/6.</text>
</comment>
<dbReference type="PANTHER" id="PTHR43181:SF1">
    <property type="entry name" value="2-C-METHYL-D-ERYTHRITOL 2,4-CYCLODIPHOSPHATE SYNTHASE, CHLOROPLASTIC"/>
    <property type="match status" value="1"/>
</dbReference>
<evidence type="ECO:0000256" key="9">
    <source>
        <dbReference type="ARBA" id="ARBA00022695"/>
    </source>
</evidence>
<dbReference type="CDD" id="cd00554">
    <property type="entry name" value="MECDP_synthase"/>
    <property type="match status" value="1"/>
</dbReference>
<keyword evidence="9 14" id="KW-0548">Nucleotidyltransferase</keyword>
<feature type="binding site" evidence="14">
    <location>
        <begin position="281"/>
        <end position="283"/>
    </location>
    <ligand>
        <name>4-CDP-2-C-methyl-D-erythritol 2-phosphate</name>
        <dbReference type="ChEBI" id="CHEBI:57919"/>
    </ligand>
</feature>
<keyword evidence="8 14" id="KW-0808">Transferase</keyword>
<dbReference type="Pfam" id="PF01128">
    <property type="entry name" value="IspD"/>
    <property type="match status" value="1"/>
</dbReference>
<feature type="binding site" evidence="14">
    <location>
        <position position="367"/>
    </location>
    <ligand>
        <name>4-CDP-2-C-methyl-D-erythritol 2-phosphate</name>
        <dbReference type="ChEBI" id="CHEBI:57919"/>
    </ligand>
</feature>
<gene>
    <name evidence="14" type="primary">ispDF</name>
    <name evidence="16" type="ORF">F2P47_13050</name>
</gene>
<accession>A0A6N6VHC9</accession>
<dbReference type="InterPro" id="IPR036571">
    <property type="entry name" value="MECDP_synthase_sf"/>
</dbReference>
<dbReference type="EC" id="2.7.7.60" evidence="14"/>
<keyword evidence="17" id="KW-1185">Reference proteome</keyword>
<comment type="function">
    <text evidence="14">Bifunctional enzyme that catalyzes the formation of 4-diphosphocytidyl-2-C-methyl-D-erythritol from CTP and 2-C-methyl-D-erythritol 4-phosphate (MEP) (IspD), and catalyzes the conversion of 4-diphosphocytidyl-2-C-methyl-D-erythritol 2-phosphate (CDP-ME2P) to 2-C-methyl-D-erythritol 2,4-cyclodiphosphate (ME-CPP) with a corresponding release of cytidine 5-monophosphate (CMP) (IspF).</text>
</comment>
<feature type="site" description="Transition state stabilizer" evidence="14">
    <location>
        <position position="22"/>
    </location>
</feature>
<keyword evidence="10 14" id="KW-0479">Metal-binding</keyword>
<dbReference type="RefSeq" id="WP_152216809.1">
    <property type="nucleotide sequence ID" value="NZ_WESC01000011.1"/>
</dbReference>
<feature type="binding site" evidence="14">
    <location>
        <position position="235"/>
    </location>
    <ligand>
        <name>a divalent metal cation</name>
        <dbReference type="ChEBI" id="CHEBI:60240"/>
    </ligand>
</feature>
<comment type="cofactor">
    <cofactor evidence="3 14">
        <name>a divalent metal cation</name>
        <dbReference type="ChEBI" id="CHEBI:60240"/>
    </cofactor>
</comment>
<comment type="caution">
    <text evidence="14">Lacks conserved residue(s) required for the propagation of feature annotation.</text>
</comment>
<dbReference type="InterPro" id="IPR018294">
    <property type="entry name" value="ISPD_synthase_CS"/>
</dbReference>
<dbReference type="PANTHER" id="PTHR43181">
    <property type="entry name" value="2-C-METHYL-D-ERYTHRITOL 2,4-CYCLODIPHOSPHATE SYNTHASE, CHLOROPLASTIC"/>
    <property type="match status" value="1"/>
</dbReference>
<feature type="binding site" evidence="14">
    <location>
        <position position="233"/>
    </location>
    <ligand>
        <name>a divalent metal cation</name>
        <dbReference type="ChEBI" id="CHEBI:60240"/>
    </ligand>
</feature>
<dbReference type="SUPFAM" id="SSF53448">
    <property type="entry name" value="Nucleotide-diphospho-sugar transferases"/>
    <property type="match status" value="1"/>
</dbReference>
<keyword evidence="13 14" id="KW-0511">Multifunctional enzyme</keyword>
<evidence type="ECO:0000313" key="16">
    <source>
        <dbReference type="EMBL" id="KAB7739353.1"/>
    </source>
</evidence>
<dbReference type="PROSITE" id="PS01350">
    <property type="entry name" value="ISPF"/>
    <property type="match status" value="1"/>
</dbReference>
<comment type="similarity">
    <text evidence="14">In the N-terminal section; belongs to the IspD/TarI cytidylyltransferase family. IspD subfamily.</text>
</comment>
<dbReference type="HAMAP" id="MF_00108">
    <property type="entry name" value="IspD"/>
    <property type="match status" value="1"/>
</dbReference>
<dbReference type="HAMAP" id="MF_00107">
    <property type="entry name" value="IspF"/>
    <property type="match status" value="1"/>
</dbReference>
<feature type="site" description="Transition state stabilizer" evidence="14">
    <location>
        <position position="259"/>
    </location>
</feature>
<evidence type="ECO:0000256" key="7">
    <source>
        <dbReference type="ARBA" id="ARBA00009789"/>
    </source>
</evidence>
<dbReference type="InterPro" id="IPR034683">
    <property type="entry name" value="IspD/TarI"/>
</dbReference>
<dbReference type="HAMAP" id="MF_01520">
    <property type="entry name" value="IspDF"/>
    <property type="match status" value="1"/>
</dbReference>
<organism evidence="16 17">
    <name type="scientific">Parvibaculum sedimenti</name>
    <dbReference type="NCBI Taxonomy" id="2608632"/>
    <lineage>
        <taxon>Bacteria</taxon>
        <taxon>Pseudomonadati</taxon>
        <taxon>Pseudomonadota</taxon>
        <taxon>Alphaproteobacteria</taxon>
        <taxon>Hyphomicrobiales</taxon>
        <taxon>Parvibaculaceae</taxon>
        <taxon>Parvibaculum</taxon>
    </lineage>
</organism>
<evidence type="ECO:0000259" key="15">
    <source>
        <dbReference type="Pfam" id="PF02542"/>
    </source>
</evidence>
<dbReference type="SUPFAM" id="SSF69765">
    <property type="entry name" value="IpsF-like"/>
    <property type="match status" value="1"/>
</dbReference>
<feature type="site" description="Transition state stabilizer" evidence="14">
    <location>
        <position position="358"/>
    </location>
</feature>
<dbReference type="GO" id="GO:0016114">
    <property type="term" value="P:terpenoid biosynthetic process"/>
    <property type="evidence" value="ECO:0007669"/>
    <property type="project" value="InterPro"/>
</dbReference>
<dbReference type="InterPro" id="IPR026596">
    <property type="entry name" value="IspD/F"/>
</dbReference>
<dbReference type="InterPro" id="IPR020555">
    <property type="entry name" value="MECDP_synthase_CS"/>
</dbReference>
<feature type="site" description="Transition state stabilizer" evidence="14">
    <location>
        <position position="15"/>
    </location>
</feature>
<evidence type="ECO:0000256" key="6">
    <source>
        <dbReference type="ARBA" id="ARBA00008480"/>
    </source>
</evidence>
<feature type="binding site" evidence="14">
    <location>
        <position position="364"/>
    </location>
    <ligand>
        <name>4-CDP-2-C-methyl-D-erythritol 2-phosphate</name>
        <dbReference type="ChEBI" id="CHEBI:57919"/>
    </ligand>
</feature>
<feature type="site" description="Positions MEP for the nucleophilic attack" evidence="14">
    <location>
        <position position="152"/>
    </location>
</feature>
<dbReference type="AlphaFoldDB" id="A0A6N6VHC9"/>
<comment type="similarity">
    <text evidence="7">Belongs to the IspD/TarI cytidylyltransferase family. IspD subfamily.</text>
</comment>
<proteinExistence type="inferred from homology"/>
<dbReference type="CDD" id="cd02516">
    <property type="entry name" value="CDP-ME_synthetase"/>
    <property type="match status" value="1"/>
</dbReference>
<feature type="binding site" evidence="14">
    <location>
        <begin position="357"/>
        <end position="360"/>
    </location>
    <ligand>
        <name>4-CDP-2-C-methyl-D-erythritol 2-phosphate</name>
        <dbReference type="ChEBI" id="CHEBI:57919"/>
    </ligand>
</feature>
<feature type="region of interest" description="2-C-methyl-D-erythritol 4-phosphate cytidylyltransferase" evidence="14">
    <location>
        <begin position="1"/>
        <end position="226"/>
    </location>
</feature>
<dbReference type="UniPathway" id="UPA00056">
    <property type="reaction ID" value="UER00093"/>
</dbReference>
<comment type="catalytic activity">
    <reaction evidence="1 14">
        <text>4-CDP-2-C-methyl-D-erythritol 2-phosphate = 2-C-methyl-D-erythritol 2,4-cyclic diphosphate + CMP</text>
        <dbReference type="Rhea" id="RHEA:23864"/>
        <dbReference type="ChEBI" id="CHEBI:57919"/>
        <dbReference type="ChEBI" id="CHEBI:58483"/>
        <dbReference type="ChEBI" id="CHEBI:60377"/>
        <dbReference type="EC" id="4.6.1.12"/>
    </reaction>
</comment>
<evidence type="ECO:0000256" key="12">
    <source>
        <dbReference type="ARBA" id="ARBA00023239"/>
    </source>
</evidence>
<keyword evidence="12 14" id="KW-0456">Lyase</keyword>
<evidence type="ECO:0000256" key="5">
    <source>
        <dbReference type="ARBA" id="ARBA00004787"/>
    </source>
</evidence>
<comment type="catalytic activity">
    <reaction evidence="2 14">
        <text>2-C-methyl-D-erythritol 4-phosphate + CTP + H(+) = 4-CDP-2-C-methyl-D-erythritol + diphosphate</text>
        <dbReference type="Rhea" id="RHEA:13429"/>
        <dbReference type="ChEBI" id="CHEBI:15378"/>
        <dbReference type="ChEBI" id="CHEBI:33019"/>
        <dbReference type="ChEBI" id="CHEBI:37563"/>
        <dbReference type="ChEBI" id="CHEBI:57823"/>
        <dbReference type="ChEBI" id="CHEBI:58262"/>
        <dbReference type="EC" id="2.7.7.60"/>
    </reaction>
</comment>
<sequence length="383" mass="40303">MTVAALIVAAGRGTRAGPGAPKQYRLLAGEPVLRRTLGAFARHPGIDVVLAVIHPDDRDAYDKAAAGLPKLLEPCSGGSTRQASVLLGLEALAALSPARVLIHDGARPLVSPAIISRSIEALDAHAGALVALPVTDTIRRTIADLAGETVPRDGLWRAQTPQAFRYPAILVAHRQAAGGEMTDDVAVAAAAGIEVVMIEGDETNMKITSADDLSRAERLLEATAEYRTGTGYDVHRFGEGDHVMLCGVRVPHTHGLVGHSDADAGLHALTDAILGAIGEGDIGQHFPPSDPQWKDASSDRFLAHAAELAARAGARIVNIDVTFICERPKIGPWRNAMRERLAHILHIDVSRISVKATTTEGLGFTGRSEGLAAQALANLRFGA</sequence>
<dbReference type="EC" id="4.6.1.12" evidence="14"/>
<comment type="similarity">
    <text evidence="6">Belongs to the IspF family.</text>
</comment>
<evidence type="ECO:0000256" key="13">
    <source>
        <dbReference type="ARBA" id="ARBA00023268"/>
    </source>
</evidence>
<evidence type="ECO:0000256" key="8">
    <source>
        <dbReference type="ARBA" id="ARBA00022679"/>
    </source>
</evidence>
<dbReference type="PROSITE" id="PS01295">
    <property type="entry name" value="ISPD"/>
    <property type="match status" value="1"/>
</dbReference>
<evidence type="ECO:0000256" key="3">
    <source>
        <dbReference type="ARBA" id="ARBA00001968"/>
    </source>
</evidence>
<dbReference type="FunFam" id="3.90.550.10:FF:000003">
    <property type="entry name" value="2-C-methyl-D-erythritol 4-phosphate cytidylyltransferase"/>
    <property type="match status" value="1"/>
</dbReference>
<reference evidence="16 17" key="1">
    <citation type="submission" date="2019-09" db="EMBL/GenBank/DDBJ databases">
        <title>Parvibaculum sedimenti sp. nov., isolated from sediment.</title>
        <authorList>
            <person name="Wang Y."/>
        </authorList>
    </citation>
    <scope>NUCLEOTIDE SEQUENCE [LARGE SCALE GENOMIC DNA]</scope>
    <source>
        <strain evidence="16 17">HXT-9</strain>
    </source>
</reference>
<dbReference type="Gene3D" id="3.90.550.10">
    <property type="entry name" value="Spore Coat Polysaccharide Biosynthesis Protein SpsA, Chain A"/>
    <property type="match status" value="1"/>
</dbReference>
<evidence type="ECO:0000256" key="14">
    <source>
        <dbReference type="HAMAP-Rule" id="MF_01520"/>
    </source>
</evidence>
<dbReference type="NCBIfam" id="TIGR00151">
    <property type="entry name" value="ispF"/>
    <property type="match status" value="1"/>
</dbReference>
<feature type="site" description="Positions MEP for the nucleophilic attack" evidence="14">
    <location>
        <position position="206"/>
    </location>
</feature>
<dbReference type="Gene3D" id="3.30.1330.50">
    <property type="entry name" value="2-C-methyl-D-erythritol 2,4-cyclodiphosphate synthase"/>
    <property type="match status" value="1"/>
</dbReference>
<feature type="region of interest" description="2-C-methyl-D-erythritol 2,4-cyclodiphosphate synthase" evidence="14">
    <location>
        <begin position="227"/>
        <end position="383"/>
    </location>
</feature>